<keyword evidence="1" id="KW-1133">Transmembrane helix</keyword>
<feature type="transmembrane region" description="Helical" evidence="1">
    <location>
        <begin position="172"/>
        <end position="193"/>
    </location>
</feature>
<proteinExistence type="predicted"/>
<name>A0A8H9J5W8_9PSEU</name>
<dbReference type="Proteomes" id="UP000658656">
    <property type="component" value="Unassembled WGS sequence"/>
</dbReference>
<reference evidence="2" key="1">
    <citation type="journal article" date="2014" name="Int. J. Syst. Evol. Microbiol.">
        <title>Complete genome sequence of Corynebacterium casei LMG S-19264T (=DSM 44701T), isolated from a smear-ripened cheese.</title>
        <authorList>
            <consortium name="US DOE Joint Genome Institute (JGI-PGF)"/>
            <person name="Walter F."/>
            <person name="Albersmeier A."/>
            <person name="Kalinowski J."/>
            <person name="Ruckert C."/>
        </authorList>
    </citation>
    <scope>NUCLEOTIDE SEQUENCE</scope>
    <source>
        <strain evidence="2">CGMCC 4.7679</strain>
    </source>
</reference>
<comment type="caution">
    <text evidence="2">The sequence shown here is derived from an EMBL/GenBank/DDBJ whole genome shotgun (WGS) entry which is preliminary data.</text>
</comment>
<dbReference type="AlphaFoldDB" id="A0A8H9J5W8"/>
<gene>
    <name evidence="2" type="ORF">GCM10017566_62060</name>
</gene>
<sequence length="287" mass="30635">MRFFTSVFGLAVLGCLVLTGWALWSGGLFDGPVAREVRASSLYVAPGIDVDKTAGERILGNRRLVVILLQPGSDLRKTCDDVTNAAEGNVVLVLSPGKDEYDTYGCALLPGRDDENFGKAFVAESVIIDGINAFPDRPLDMLKVVAVNYDRLVQSDLVPDGARTVSPSLPRYLVAGAAVVAVLGGAAGIYFTARRAARLAAERQERRAAAADARSELSASAAVLAQQLIDLDARYASLPREDRLAKRYRALVADYVDLLEDPTPEGVNDLIRRCGRLNQALAASGSG</sequence>
<keyword evidence="3" id="KW-1185">Reference proteome</keyword>
<keyword evidence="1" id="KW-0472">Membrane</keyword>
<accession>A0A8H9J5W8</accession>
<organism evidence="2 3">
    <name type="scientific">Amycolatopsis bartoniae</name>
    <dbReference type="NCBI Taxonomy" id="941986"/>
    <lineage>
        <taxon>Bacteria</taxon>
        <taxon>Bacillati</taxon>
        <taxon>Actinomycetota</taxon>
        <taxon>Actinomycetes</taxon>
        <taxon>Pseudonocardiales</taxon>
        <taxon>Pseudonocardiaceae</taxon>
        <taxon>Amycolatopsis</taxon>
    </lineage>
</organism>
<keyword evidence="1" id="KW-0812">Transmembrane</keyword>
<dbReference type="EMBL" id="BNAV01000013">
    <property type="protein sequence ID" value="GHF79470.1"/>
    <property type="molecule type" value="Genomic_DNA"/>
</dbReference>
<evidence type="ECO:0000313" key="2">
    <source>
        <dbReference type="EMBL" id="GHF79470.1"/>
    </source>
</evidence>
<evidence type="ECO:0000256" key="1">
    <source>
        <dbReference type="SAM" id="Phobius"/>
    </source>
</evidence>
<dbReference type="PROSITE" id="PS51257">
    <property type="entry name" value="PROKAR_LIPOPROTEIN"/>
    <property type="match status" value="1"/>
</dbReference>
<evidence type="ECO:0000313" key="3">
    <source>
        <dbReference type="Proteomes" id="UP000658656"/>
    </source>
</evidence>
<reference evidence="2" key="2">
    <citation type="submission" date="2020-09" db="EMBL/GenBank/DDBJ databases">
        <authorList>
            <person name="Sun Q."/>
            <person name="Zhou Y."/>
        </authorList>
    </citation>
    <scope>NUCLEOTIDE SEQUENCE</scope>
    <source>
        <strain evidence="2">CGMCC 4.7679</strain>
    </source>
</reference>
<protein>
    <submittedName>
        <fullName evidence="2">Uncharacterized protein</fullName>
    </submittedName>
</protein>